<evidence type="ECO:0000256" key="6">
    <source>
        <dbReference type="ARBA" id="ARBA00023065"/>
    </source>
</evidence>
<dbReference type="GO" id="GO:0045259">
    <property type="term" value="C:proton-transporting ATP synthase complex"/>
    <property type="evidence" value="ECO:0007669"/>
    <property type="project" value="UniProtKB-KW"/>
</dbReference>
<dbReference type="PANTHER" id="PTHR11693:SF22">
    <property type="entry name" value="ATP SYNTHASE SUBUNIT GAMMA, MITOCHONDRIAL"/>
    <property type="match status" value="1"/>
</dbReference>
<reference evidence="11 12" key="1">
    <citation type="submission" date="2019-02" db="EMBL/GenBank/DDBJ databases">
        <title>Genome sequencing of Clostridium botulinum clinical isolates.</title>
        <authorList>
            <person name="Brunt J."/>
            <person name="Van Vliet A.H.M."/>
            <person name="Stringer S.C."/>
            <person name="Grant K.A."/>
            <person name="Carter A.C."/>
            <person name="Peck M.W."/>
        </authorList>
    </citation>
    <scope>NUCLEOTIDE SEQUENCE [LARGE SCALE GENOMIC DNA]</scope>
    <source>
        <strain evidence="11 12">R1125/03</strain>
    </source>
</reference>
<dbReference type="GO" id="GO:0005524">
    <property type="term" value="F:ATP binding"/>
    <property type="evidence" value="ECO:0007669"/>
    <property type="project" value="UniProtKB-UniRule"/>
</dbReference>
<evidence type="ECO:0000256" key="5">
    <source>
        <dbReference type="ARBA" id="ARBA00022781"/>
    </source>
</evidence>
<protein>
    <recommendedName>
        <fullName evidence="10">ATP synthase gamma chain</fullName>
    </recommendedName>
    <alternativeName>
        <fullName evidence="10">ATP synthase F1 sector gamma subunit</fullName>
    </alternativeName>
    <alternativeName>
        <fullName evidence="10">F-ATPase gamma subunit</fullName>
    </alternativeName>
</protein>
<keyword evidence="9 10" id="KW-0066">ATP synthesis</keyword>
<evidence type="ECO:0000256" key="2">
    <source>
        <dbReference type="ARBA" id="ARBA00004170"/>
    </source>
</evidence>
<dbReference type="GO" id="GO:0042777">
    <property type="term" value="P:proton motive force-driven plasma membrane ATP synthesis"/>
    <property type="evidence" value="ECO:0007669"/>
    <property type="project" value="UniProtKB-UniRule"/>
</dbReference>
<dbReference type="InterPro" id="IPR000131">
    <property type="entry name" value="ATP_synth_F1_gsu"/>
</dbReference>
<dbReference type="PRINTS" id="PR00126">
    <property type="entry name" value="ATPASEGAMMA"/>
</dbReference>
<sequence>MAGAGLIGIKRRIKSVTNIRKITKAMGLVATAKLRKSRVNLEIGKQYYNEYKIVLQDVINSVEDRNVYIDGNGSSKKLYVIFTSDSGLCGGFNVSIVKNIADEIKKDKENSLVIAIGQKGRMYLRKLGIETLSEYVDIPDVPTIKEASTIAKNIIKLYSNKEVGEIFVVYSQFYSPVKQQVLVNKILPFAKEDKKDTKDDKYIEFNPPVADLIDEILENYLKATILNCFYNSKASENGSRMTAMNGATDNANDLLDDLNLQFNRIRQSAITQEISEIVGGAEAQR</sequence>
<evidence type="ECO:0000256" key="9">
    <source>
        <dbReference type="ARBA" id="ARBA00023310"/>
    </source>
</evidence>
<gene>
    <name evidence="10" type="primary">atpG</name>
    <name evidence="11" type="ORF">EXM42_09870</name>
</gene>
<keyword evidence="5 10" id="KW-0375">Hydrogen ion transport</keyword>
<dbReference type="CDD" id="cd12151">
    <property type="entry name" value="F1-ATPase_gamma"/>
    <property type="match status" value="1"/>
</dbReference>
<keyword evidence="4 10" id="KW-0813">Transport</keyword>
<evidence type="ECO:0000256" key="4">
    <source>
        <dbReference type="ARBA" id="ARBA00022448"/>
    </source>
</evidence>
<dbReference type="Gene3D" id="1.10.287.80">
    <property type="entry name" value="ATP synthase, gamma subunit, helix hairpin domain"/>
    <property type="match status" value="1"/>
</dbReference>
<dbReference type="EMBL" id="SGJP01000018">
    <property type="protein sequence ID" value="NFA60683.1"/>
    <property type="molecule type" value="Genomic_DNA"/>
</dbReference>
<dbReference type="PROSITE" id="PS00153">
    <property type="entry name" value="ATPASE_GAMMA"/>
    <property type="match status" value="1"/>
</dbReference>
<keyword evidence="7 10" id="KW-0472">Membrane</keyword>
<dbReference type="InterPro" id="IPR035968">
    <property type="entry name" value="ATP_synth_F1_ATPase_gsu"/>
</dbReference>
<organism evidence="11 12">
    <name type="scientific">Clostridium botulinum</name>
    <dbReference type="NCBI Taxonomy" id="1491"/>
    <lineage>
        <taxon>Bacteria</taxon>
        <taxon>Bacillati</taxon>
        <taxon>Bacillota</taxon>
        <taxon>Clostridia</taxon>
        <taxon>Eubacteriales</taxon>
        <taxon>Clostridiaceae</taxon>
        <taxon>Clostridium</taxon>
    </lineage>
</organism>
<dbReference type="NCBIfam" id="TIGR01146">
    <property type="entry name" value="ATPsyn_F1gamma"/>
    <property type="match status" value="1"/>
</dbReference>
<dbReference type="AlphaFoldDB" id="A0A6M0SZX9"/>
<evidence type="ECO:0000256" key="7">
    <source>
        <dbReference type="ARBA" id="ARBA00023136"/>
    </source>
</evidence>
<dbReference type="Gene3D" id="3.40.1380.10">
    <property type="match status" value="1"/>
</dbReference>
<dbReference type="Pfam" id="PF00231">
    <property type="entry name" value="ATP-synt"/>
    <property type="match status" value="1"/>
</dbReference>
<proteinExistence type="inferred from homology"/>
<comment type="subcellular location">
    <subcellularLocation>
        <location evidence="10">Cell membrane</location>
        <topology evidence="10">Peripheral membrane protein</topology>
    </subcellularLocation>
    <subcellularLocation>
        <location evidence="2">Membrane</location>
        <topology evidence="2">Peripheral membrane protein</topology>
    </subcellularLocation>
</comment>
<keyword evidence="10" id="KW-1003">Cell membrane</keyword>
<dbReference type="GO" id="GO:0005886">
    <property type="term" value="C:plasma membrane"/>
    <property type="evidence" value="ECO:0007669"/>
    <property type="project" value="UniProtKB-SubCell"/>
</dbReference>
<comment type="subunit">
    <text evidence="10">F-type ATPases have 2 components, CF(1) - the catalytic core - and CF(0) - the membrane proton channel. CF(1) has five subunits: alpha(3), beta(3), gamma(1), delta(1), epsilon(1). CF(0) has three main subunits: a, b and c.</text>
</comment>
<comment type="similarity">
    <text evidence="3 10">Belongs to the ATPase gamma chain family.</text>
</comment>
<dbReference type="InterPro" id="IPR023632">
    <property type="entry name" value="ATP_synth_F1_gsu_CS"/>
</dbReference>
<dbReference type="PANTHER" id="PTHR11693">
    <property type="entry name" value="ATP SYNTHASE GAMMA CHAIN"/>
    <property type="match status" value="1"/>
</dbReference>
<dbReference type="SUPFAM" id="SSF52943">
    <property type="entry name" value="ATP synthase (F1-ATPase), gamma subunit"/>
    <property type="match status" value="1"/>
</dbReference>
<evidence type="ECO:0000256" key="1">
    <source>
        <dbReference type="ARBA" id="ARBA00003456"/>
    </source>
</evidence>
<dbReference type="Proteomes" id="UP000473089">
    <property type="component" value="Unassembled WGS sequence"/>
</dbReference>
<evidence type="ECO:0000256" key="10">
    <source>
        <dbReference type="HAMAP-Rule" id="MF_00815"/>
    </source>
</evidence>
<evidence type="ECO:0000256" key="8">
    <source>
        <dbReference type="ARBA" id="ARBA00023196"/>
    </source>
</evidence>
<evidence type="ECO:0000256" key="3">
    <source>
        <dbReference type="ARBA" id="ARBA00007681"/>
    </source>
</evidence>
<comment type="caution">
    <text evidence="11">The sequence shown here is derived from an EMBL/GenBank/DDBJ whole genome shotgun (WGS) entry which is preliminary data.</text>
</comment>
<comment type="function">
    <text evidence="1 10">Produces ATP from ADP in the presence of a proton gradient across the membrane. The gamma chain is believed to be important in regulating ATPase activity and the flow of protons through the CF(0) complex.</text>
</comment>
<keyword evidence="8 10" id="KW-0139">CF(1)</keyword>
<keyword evidence="6 10" id="KW-0406">Ion transport</keyword>
<accession>A0A6M0SZX9</accession>
<dbReference type="HAMAP" id="MF_00815">
    <property type="entry name" value="ATP_synth_gamma_bact"/>
    <property type="match status" value="1"/>
</dbReference>
<name>A0A6M0SZX9_CLOBO</name>
<evidence type="ECO:0000313" key="11">
    <source>
        <dbReference type="EMBL" id="NFA60683.1"/>
    </source>
</evidence>
<dbReference type="GO" id="GO:0046933">
    <property type="term" value="F:proton-transporting ATP synthase activity, rotational mechanism"/>
    <property type="evidence" value="ECO:0007669"/>
    <property type="project" value="UniProtKB-UniRule"/>
</dbReference>
<evidence type="ECO:0000313" key="12">
    <source>
        <dbReference type="Proteomes" id="UP000473089"/>
    </source>
</evidence>